<comment type="similarity">
    <text evidence="1 4">Belongs to the methyltransferase superfamily. METL family.</text>
</comment>
<feature type="region of interest" description="Disordered" evidence="5">
    <location>
        <begin position="1"/>
        <end position="21"/>
    </location>
</feature>
<dbReference type="SUPFAM" id="SSF53335">
    <property type="entry name" value="S-adenosyl-L-methionine-dependent methyltransferases"/>
    <property type="match status" value="1"/>
</dbReference>
<evidence type="ECO:0000256" key="1">
    <source>
        <dbReference type="ARBA" id="ARBA00009725"/>
    </source>
</evidence>
<dbReference type="AlphaFoldDB" id="A0A183B1I6"/>
<evidence type="ECO:0000256" key="4">
    <source>
        <dbReference type="PIRNR" id="PIRNR037755"/>
    </source>
</evidence>
<gene>
    <name evidence="6" type="ORF">ECPE_LOCUS13071</name>
</gene>
<dbReference type="GO" id="GO:0032259">
    <property type="term" value="P:methylation"/>
    <property type="evidence" value="ECO:0007669"/>
    <property type="project" value="UniProtKB-KW"/>
</dbReference>
<proteinExistence type="inferred from homology"/>
<dbReference type="Gene3D" id="3.40.50.150">
    <property type="entry name" value="Vaccinia Virus protein VP39"/>
    <property type="match status" value="1"/>
</dbReference>
<dbReference type="EMBL" id="UZAN01054246">
    <property type="protein sequence ID" value="VDP90343.1"/>
    <property type="molecule type" value="Genomic_DNA"/>
</dbReference>
<dbReference type="InterPro" id="IPR026113">
    <property type="entry name" value="METTL2/6/8-like"/>
</dbReference>
<dbReference type="PANTHER" id="PTHR22809">
    <property type="entry name" value="METHYLTRANSFERASE-RELATED"/>
    <property type="match status" value="1"/>
</dbReference>
<keyword evidence="7" id="KW-1185">Reference proteome</keyword>
<dbReference type="Proteomes" id="UP000272942">
    <property type="component" value="Unassembled WGS sequence"/>
</dbReference>
<dbReference type="Pfam" id="PF13489">
    <property type="entry name" value="Methyltransf_23"/>
    <property type="match status" value="1"/>
</dbReference>
<evidence type="ECO:0000313" key="8">
    <source>
        <dbReference type="WBParaSite" id="ECPE_0001310901-mRNA-1"/>
    </source>
</evidence>
<sequence>MDNNNETHDPSEVTTNTRPKFGQRYLKDENEVYSQNAWDNVLWTTEQESQANAVIAQNSADILTDDVKGLYDTAAAKYWDHFYAQHQDKFFKDRTWLQTEFPELFNENGRIKLFRLRCRKYDCSYSSLFYECSRKSPDYDPLRCHAFVFDVTATDAILPFPKNSIDVIVMVFVLSAVSPEKFTSVMVNLVSYMKPGGIFLFRDYGRGDMVQLRFKKGKCLGENFYLRSDGTRVYFFKQEELRQLFLGCGLEEVENILDHRLIVNRKKELKMYRVWIQCKYKKPLR</sequence>
<dbReference type="OrthoDB" id="417697at2759"/>
<evidence type="ECO:0000256" key="2">
    <source>
        <dbReference type="ARBA" id="ARBA00022603"/>
    </source>
</evidence>
<comment type="function">
    <text evidence="4">S-adenosyl-L-methionine-dependent methyltransferase.</text>
</comment>
<dbReference type="InterPro" id="IPR029063">
    <property type="entry name" value="SAM-dependent_MTases_sf"/>
</dbReference>
<dbReference type="WBParaSite" id="ECPE_0001310901-mRNA-1">
    <property type="protein sequence ID" value="ECPE_0001310901-mRNA-1"/>
    <property type="gene ID" value="ECPE_0001310901"/>
</dbReference>
<keyword evidence="2 4" id="KW-0489">Methyltransferase</keyword>
<evidence type="ECO:0000256" key="5">
    <source>
        <dbReference type="SAM" id="MobiDB-lite"/>
    </source>
</evidence>
<organism evidence="8">
    <name type="scientific">Echinostoma caproni</name>
    <dbReference type="NCBI Taxonomy" id="27848"/>
    <lineage>
        <taxon>Eukaryota</taxon>
        <taxon>Metazoa</taxon>
        <taxon>Spiralia</taxon>
        <taxon>Lophotrochozoa</taxon>
        <taxon>Platyhelminthes</taxon>
        <taxon>Trematoda</taxon>
        <taxon>Digenea</taxon>
        <taxon>Plagiorchiida</taxon>
        <taxon>Echinostomata</taxon>
        <taxon>Echinostomatoidea</taxon>
        <taxon>Echinostomatidae</taxon>
        <taxon>Echinostoma</taxon>
    </lineage>
</organism>
<name>A0A183B1I6_9TREM</name>
<feature type="compositionally biased region" description="Basic and acidic residues" evidence="5">
    <location>
        <begin position="1"/>
        <end position="11"/>
    </location>
</feature>
<keyword evidence="3 4" id="KW-0808">Transferase</keyword>
<dbReference type="EC" id="2.1.1.-" evidence="4"/>
<dbReference type="PIRSF" id="PIRSF037755">
    <property type="entry name" value="Mettl2_prd"/>
    <property type="match status" value="1"/>
</dbReference>
<evidence type="ECO:0000313" key="6">
    <source>
        <dbReference type="EMBL" id="VDP90343.1"/>
    </source>
</evidence>
<dbReference type="PANTHER" id="PTHR22809:SF11">
    <property type="entry name" value="TRNA N(3)-METHYLCYTIDINE METHYLTRANSFERASE METTL2"/>
    <property type="match status" value="1"/>
</dbReference>
<reference evidence="8" key="1">
    <citation type="submission" date="2016-06" db="UniProtKB">
        <authorList>
            <consortium name="WormBaseParasite"/>
        </authorList>
    </citation>
    <scope>IDENTIFICATION</scope>
</reference>
<reference evidence="6 7" key="2">
    <citation type="submission" date="2018-11" db="EMBL/GenBank/DDBJ databases">
        <authorList>
            <consortium name="Pathogen Informatics"/>
        </authorList>
    </citation>
    <scope>NUCLEOTIDE SEQUENCE [LARGE SCALE GENOMIC DNA]</scope>
    <source>
        <strain evidence="6 7">Egypt</strain>
    </source>
</reference>
<dbReference type="GO" id="GO:0052735">
    <property type="term" value="F:tRNA (cytidine-3-)-methyltransferase activity"/>
    <property type="evidence" value="ECO:0007669"/>
    <property type="project" value="TreeGrafter"/>
</dbReference>
<protein>
    <recommendedName>
        <fullName evidence="4">tRNA N(3)-methylcytidine methyltransferase</fullName>
        <ecNumber evidence="4">2.1.1.-</ecNumber>
    </recommendedName>
</protein>
<accession>A0A183B1I6</accession>
<evidence type="ECO:0000313" key="7">
    <source>
        <dbReference type="Proteomes" id="UP000272942"/>
    </source>
</evidence>
<evidence type="ECO:0000256" key="3">
    <source>
        <dbReference type="ARBA" id="ARBA00022679"/>
    </source>
</evidence>